<dbReference type="STRING" id="6412.T1G3H5"/>
<evidence type="ECO:0000313" key="4">
    <source>
        <dbReference type="Proteomes" id="UP000015101"/>
    </source>
</evidence>
<sequence length="59" mass="6829">MSYAPTKLKVPRGFHSLLEKFCIEVLRTQPDDIHTFGAFYFADLLEKREGVYVCVFVCV</sequence>
<reference evidence="4" key="1">
    <citation type="submission" date="2012-12" db="EMBL/GenBank/DDBJ databases">
        <authorList>
            <person name="Hellsten U."/>
            <person name="Grimwood J."/>
            <person name="Chapman J.A."/>
            <person name="Shapiro H."/>
            <person name="Aerts A."/>
            <person name="Otillar R.P."/>
            <person name="Terry A.Y."/>
            <person name="Boore J.L."/>
            <person name="Simakov O."/>
            <person name="Marletaz F."/>
            <person name="Cho S.-J."/>
            <person name="Edsinger-Gonzales E."/>
            <person name="Havlak P."/>
            <person name="Kuo D.-H."/>
            <person name="Larsson T."/>
            <person name="Lv J."/>
            <person name="Arendt D."/>
            <person name="Savage R."/>
            <person name="Osoegawa K."/>
            <person name="de Jong P."/>
            <person name="Lindberg D.R."/>
            <person name="Seaver E.C."/>
            <person name="Weisblat D.A."/>
            <person name="Putnam N.H."/>
            <person name="Grigoriev I.V."/>
            <person name="Rokhsar D.S."/>
        </authorList>
    </citation>
    <scope>NUCLEOTIDE SEQUENCE</scope>
</reference>
<proteinExistence type="predicted"/>
<name>T1G3H5_HELRO</name>
<evidence type="ECO:0000259" key="1">
    <source>
        <dbReference type="SMART" id="SM00394"/>
    </source>
</evidence>
<feature type="domain" description="RIIa" evidence="1">
    <location>
        <begin position="12"/>
        <end position="49"/>
    </location>
</feature>
<dbReference type="SUPFAM" id="SSF47391">
    <property type="entry name" value="Dimerization-anchoring domain of cAMP-dependent PK regulatory subunit"/>
    <property type="match status" value="1"/>
</dbReference>
<dbReference type="Proteomes" id="UP000015101">
    <property type="component" value="Unassembled WGS sequence"/>
</dbReference>
<dbReference type="HOGENOM" id="CLU_2963312_0_0_1"/>
<evidence type="ECO:0000313" key="2">
    <source>
        <dbReference type="EMBL" id="ESO04738.1"/>
    </source>
</evidence>
<dbReference type="OrthoDB" id="252964at2759"/>
<dbReference type="InParanoid" id="T1G3H5"/>
<dbReference type="EnsemblMetazoa" id="HelroT78945">
    <property type="protein sequence ID" value="HelroP78945"/>
    <property type="gene ID" value="HelroG78945"/>
</dbReference>
<dbReference type="Pfam" id="PF02197">
    <property type="entry name" value="RIIa"/>
    <property type="match status" value="1"/>
</dbReference>
<evidence type="ECO:0000313" key="3">
    <source>
        <dbReference type="EnsemblMetazoa" id="HelroP78945"/>
    </source>
</evidence>
<dbReference type="KEGG" id="hro:HELRODRAFT_78945"/>
<dbReference type="EMBL" id="KB096457">
    <property type="protein sequence ID" value="ESO04738.1"/>
    <property type="molecule type" value="Genomic_DNA"/>
</dbReference>
<dbReference type="AlphaFoldDB" id="T1G3H5"/>
<keyword evidence="4" id="KW-1185">Reference proteome</keyword>
<dbReference type="InterPro" id="IPR003117">
    <property type="entry name" value="cAMP_dep_PK_reg_su_I/II_a/b"/>
</dbReference>
<dbReference type="InterPro" id="IPR047579">
    <property type="entry name" value="DD_CABYR_SP17"/>
</dbReference>
<gene>
    <name evidence="3" type="primary">20215623</name>
    <name evidence="2" type="ORF">HELRODRAFT_78945</name>
</gene>
<protein>
    <recommendedName>
        <fullName evidence="1">RIIa domain-containing protein</fullName>
    </recommendedName>
</protein>
<reference evidence="2 4" key="2">
    <citation type="journal article" date="2013" name="Nature">
        <title>Insights into bilaterian evolution from three spiralian genomes.</title>
        <authorList>
            <person name="Simakov O."/>
            <person name="Marletaz F."/>
            <person name="Cho S.J."/>
            <person name="Edsinger-Gonzales E."/>
            <person name="Havlak P."/>
            <person name="Hellsten U."/>
            <person name="Kuo D.H."/>
            <person name="Larsson T."/>
            <person name="Lv J."/>
            <person name="Arendt D."/>
            <person name="Savage R."/>
            <person name="Osoegawa K."/>
            <person name="de Jong P."/>
            <person name="Grimwood J."/>
            <person name="Chapman J.A."/>
            <person name="Shapiro H."/>
            <person name="Aerts A."/>
            <person name="Otillar R.P."/>
            <person name="Terry A.Y."/>
            <person name="Boore J.L."/>
            <person name="Grigoriev I.V."/>
            <person name="Lindberg D.R."/>
            <person name="Seaver E.C."/>
            <person name="Weisblat D.A."/>
            <person name="Putnam N.H."/>
            <person name="Rokhsar D.S."/>
        </authorList>
    </citation>
    <scope>NUCLEOTIDE SEQUENCE</scope>
</reference>
<dbReference type="CTD" id="20215623"/>
<reference evidence="3" key="3">
    <citation type="submission" date="2015-06" db="UniProtKB">
        <authorList>
            <consortium name="EnsemblMetazoa"/>
        </authorList>
    </citation>
    <scope>IDENTIFICATION</scope>
</reference>
<dbReference type="Gene3D" id="1.20.890.10">
    <property type="entry name" value="cAMP-dependent protein kinase regulatory subunit, dimerization-anchoring domain"/>
    <property type="match status" value="1"/>
</dbReference>
<organism evidence="3 4">
    <name type="scientific">Helobdella robusta</name>
    <name type="common">Californian leech</name>
    <dbReference type="NCBI Taxonomy" id="6412"/>
    <lineage>
        <taxon>Eukaryota</taxon>
        <taxon>Metazoa</taxon>
        <taxon>Spiralia</taxon>
        <taxon>Lophotrochozoa</taxon>
        <taxon>Annelida</taxon>
        <taxon>Clitellata</taxon>
        <taxon>Hirudinea</taxon>
        <taxon>Rhynchobdellida</taxon>
        <taxon>Glossiphoniidae</taxon>
        <taxon>Helobdella</taxon>
    </lineage>
</organism>
<dbReference type="GeneID" id="20215623"/>
<dbReference type="RefSeq" id="XP_009017317.1">
    <property type="nucleotide sequence ID" value="XM_009019069.1"/>
</dbReference>
<dbReference type="CDD" id="cd12100">
    <property type="entry name" value="DD_CABYR_SP17"/>
    <property type="match status" value="1"/>
</dbReference>
<dbReference type="SMART" id="SM00394">
    <property type="entry name" value="RIIa"/>
    <property type="match status" value="1"/>
</dbReference>
<accession>T1G3H5</accession>
<dbReference type="EMBL" id="AMQM01004207">
    <property type="status" value="NOT_ANNOTATED_CDS"/>
    <property type="molecule type" value="Genomic_DNA"/>
</dbReference>